<dbReference type="PANTHER" id="PTHR12064">
    <property type="entry name" value="METAL TRANSPORTER CNNM"/>
    <property type="match status" value="1"/>
</dbReference>
<dbReference type="PANTHER" id="PTHR12064:SF94">
    <property type="entry name" value="UNEXTENDED PROTEIN"/>
    <property type="match status" value="1"/>
</dbReference>
<dbReference type="Gene3D" id="3.10.580.10">
    <property type="entry name" value="CBS-domain"/>
    <property type="match status" value="1"/>
</dbReference>
<evidence type="ECO:0008006" key="3">
    <source>
        <dbReference type="Google" id="ProtNLM"/>
    </source>
</evidence>
<protein>
    <recommendedName>
        <fullName evidence="3">CNNM transmembrane domain-containing protein</fullName>
    </recommendedName>
</protein>
<dbReference type="InterPro" id="IPR046342">
    <property type="entry name" value="CBS_dom_sf"/>
</dbReference>
<evidence type="ECO:0000313" key="2">
    <source>
        <dbReference type="Proteomes" id="UP000704712"/>
    </source>
</evidence>
<accession>A0A8S9TXP4</accession>
<dbReference type="AlphaFoldDB" id="A0A8S9TXP4"/>
<dbReference type="EMBL" id="JAACNO010002739">
    <property type="protein sequence ID" value="KAF4131394.1"/>
    <property type="molecule type" value="Genomic_DNA"/>
</dbReference>
<dbReference type="InterPro" id="IPR045095">
    <property type="entry name" value="ACDP"/>
</dbReference>
<reference evidence="1" key="1">
    <citation type="submission" date="2020-03" db="EMBL/GenBank/DDBJ databases">
        <title>Hybrid Assembly of Korean Phytophthora infestans isolates.</title>
        <authorList>
            <person name="Prokchorchik M."/>
            <person name="Lee Y."/>
            <person name="Seo J."/>
            <person name="Cho J.-H."/>
            <person name="Park Y.-E."/>
            <person name="Jang D.-C."/>
            <person name="Im J.-S."/>
            <person name="Choi J.-G."/>
            <person name="Park H.-J."/>
            <person name="Lee G.-B."/>
            <person name="Lee Y.-G."/>
            <person name="Hong S.-Y."/>
            <person name="Cho K."/>
            <person name="Sohn K.H."/>
        </authorList>
    </citation>
    <scope>NUCLEOTIDE SEQUENCE</scope>
    <source>
        <strain evidence="1">KR_2_A2</strain>
    </source>
</reference>
<dbReference type="GO" id="GO:0010960">
    <property type="term" value="P:magnesium ion homeostasis"/>
    <property type="evidence" value="ECO:0007669"/>
    <property type="project" value="InterPro"/>
</dbReference>
<name>A0A8S9TXP4_PHYIN</name>
<proteinExistence type="predicted"/>
<organism evidence="1 2">
    <name type="scientific">Phytophthora infestans</name>
    <name type="common">Potato late blight agent</name>
    <name type="synonym">Botrytis infestans</name>
    <dbReference type="NCBI Taxonomy" id="4787"/>
    <lineage>
        <taxon>Eukaryota</taxon>
        <taxon>Sar</taxon>
        <taxon>Stramenopiles</taxon>
        <taxon>Oomycota</taxon>
        <taxon>Peronosporomycetes</taxon>
        <taxon>Peronosporales</taxon>
        <taxon>Peronosporaceae</taxon>
        <taxon>Phytophthora</taxon>
    </lineage>
</organism>
<dbReference type="Proteomes" id="UP000704712">
    <property type="component" value="Unassembled WGS sequence"/>
</dbReference>
<sequence>MGSTHMALVYDVNNVGPGDPFYELRGLVTLEDIVEEILQSKIIDETDSVEARKERQNCTDQIGYSDGGEFVARAVVLLAPDSSRRDPL</sequence>
<evidence type="ECO:0000313" key="1">
    <source>
        <dbReference type="EMBL" id="KAF4131394.1"/>
    </source>
</evidence>
<gene>
    <name evidence="1" type="ORF">GN958_ATG19338</name>
</gene>
<comment type="caution">
    <text evidence="1">The sequence shown here is derived from an EMBL/GenBank/DDBJ whole genome shotgun (WGS) entry which is preliminary data.</text>
</comment>